<evidence type="ECO:0000313" key="1">
    <source>
        <dbReference type="EMBL" id="CCO22299.1"/>
    </source>
</evidence>
<evidence type="ECO:0000313" key="2">
    <source>
        <dbReference type="Proteomes" id="UP000010808"/>
    </source>
</evidence>
<protein>
    <submittedName>
        <fullName evidence="1">Uncharacterized protein</fullName>
    </submittedName>
</protein>
<dbReference type="Proteomes" id="UP000010808">
    <property type="component" value="Chromosome"/>
</dbReference>
<gene>
    <name evidence="1" type="ORF">DESAM_20008</name>
</gene>
<keyword evidence="2" id="KW-1185">Reference proteome</keyword>
<sequence>MLSVIGVIAVHIVSVIAGTGTAKQRDSGFGQKVAHGLQKGAVWCVIIVPGQIQHLSR</sequence>
<accession>L0R6G2</accession>
<dbReference type="AlphaFoldDB" id="L0R6G2"/>
<name>L0R6G2_9BACT</name>
<proteinExistence type="predicted"/>
<dbReference type="EMBL" id="FO203522">
    <property type="protein sequence ID" value="CCO22299.1"/>
    <property type="molecule type" value="Genomic_DNA"/>
</dbReference>
<organism evidence="1 2">
    <name type="scientific">Maridesulfovibrio hydrothermalis AM13 = DSM 14728</name>
    <dbReference type="NCBI Taxonomy" id="1121451"/>
    <lineage>
        <taxon>Bacteria</taxon>
        <taxon>Pseudomonadati</taxon>
        <taxon>Thermodesulfobacteriota</taxon>
        <taxon>Desulfovibrionia</taxon>
        <taxon>Desulfovibrionales</taxon>
        <taxon>Desulfovibrionaceae</taxon>
        <taxon>Maridesulfovibrio</taxon>
    </lineage>
</organism>
<reference evidence="1 2" key="1">
    <citation type="submission" date="2012-10" db="EMBL/GenBank/DDBJ databases">
        <authorList>
            <person name="Genoscope - CEA"/>
        </authorList>
    </citation>
    <scope>NUCLEOTIDE SEQUENCE [LARGE SCALE GENOMIC DNA]</scope>
    <source>
        <strain evidence="2">AM13 / DSM 14728</strain>
    </source>
</reference>
<dbReference type="HOGENOM" id="CLU_2989227_0_0_7"/>
<dbReference type="KEGG" id="dhy:DESAM_20008"/>